<evidence type="ECO:0000259" key="1">
    <source>
        <dbReference type="Pfam" id="PF05050"/>
    </source>
</evidence>
<protein>
    <submittedName>
        <fullName evidence="2">FkbM family methyltransferase</fullName>
    </submittedName>
</protein>
<dbReference type="InterPro" id="IPR029063">
    <property type="entry name" value="SAM-dependent_MTases_sf"/>
</dbReference>
<dbReference type="NCBIfam" id="TIGR01444">
    <property type="entry name" value="fkbM_fam"/>
    <property type="match status" value="1"/>
</dbReference>
<dbReference type="InterPro" id="IPR052514">
    <property type="entry name" value="SAM-dependent_MTase"/>
</dbReference>
<keyword evidence="2" id="KW-0489">Methyltransferase</keyword>
<keyword evidence="2" id="KW-0808">Transferase</keyword>
<name>A0ABW0GUF3_9HYPH</name>
<evidence type="ECO:0000313" key="3">
    <source>
        <dbReference type="Proteomes" id="UP001596016"/>
    </source>
</evidence>
<feature type="domain" description="Methyltransferase FkbM" evidence="1">
    <location>
        <begin position="87"/>
        <end position="223"/>
    </location>
</feature>
<reference evidence="3" key="1">
    <citation type="journal article" date="2019" name="Int. J. Syst. Evol. Microbiol.">
        <title>The Global Catalogue of Microorganisms (GCM) 10K type strain sequencing project: providing services to taxonomists for standard genome sequencing and annotation.</title>
        <authorList>
            <consortium name="The Broad Institute Genomics Platform"/>
            <consortium name="The Broad Institute Genome Sequencing Center for Infectious Disease"/>
            <person name="Wu L."/>
            <person name="Ma J."/>
        </authorList>
    </citation>
    <scope>NUCLEOTIDE SEQUENCE [LARGE SCALE GENOMIC DNA]</scope>
    <source>
        <strain evidence="3">CGMCC 4.1415</strain>
    </source>
</reference>
<dbReference type="Pfam" id="PF05050">
    <property type="entry name" value="Methyltransf_21"/>
    <property type="match status" value="1"/>
</dbReference>
<dbReference type="GO" id="GO:0032259">
    <property type="term" value="P:methylation"/>
    <property type="evidence" value="ECO:0007669"/>
    <property type="project" value="UniProtKB-KW"/>
</dbReference>
<dbReference type="RefSeq" id="WP_378228202.1">
    <property type="nucleotide sequence ID" value="NZ_JBHSLL010000012.1"/>
</dbReference>
<sequence>MKPTSRICLFVAKLIPRGYFRILKFAAERDPALQDLFLPLKNIPLCLRGDLRESVFTSLYRTGNIPHQAGFDLLCTSLLRPGDLVFDIGANIGYTTALFSHIVGSDGRVIAVEPSPRSFALLSRSLGEKANITLLNLGVSKAEGQLEFYVPPSLDRASFIPIAGAQKLRVTISSLDNLCASYGYPQFIKVDVEGYEPSVFSGAVATLHRNDRPIIVFEALDIKGLEKCIFLLSEQSGGDYEYRRIRNDGSLVKVEETGSSDFVAIPKWAKERIDGRTKVHHAA</sequence>
<organism evidence="2 3">
    <name type="scientific">Aquamicrobium segne</name>
    <dbReference type="NCBI Taxonomy" id="469547"/>
    <lineage>
        <taxon>Bacteria</taxon>
        <taxon>Pseudomonadati</taxon>
        <taxon>Pseudomonadota</taxon>
        <taxon>Alphaproteobacteria</taxon>
        <taxon>Hyphomicrobiales</taxon>
        <taxon>Phyllobacteriaceae</taxon>
        <taxon>Aquamicrobium</taxon>
    </lineage>
</organism>
<dbReference type="SUPFAM" id="SSF53335">
    <property type="entry name" value="S-adenosyl-L-methionine-dependent methyltransferases"/>
    <property type="match status" value="1"/>
</dbReference>
<keyword evidence="3" id="KW-1185">Reference proteome</keyword>
<accession>A0ABW0GUF3</accession>
<dbReference type="GO" id="GO:0008168">
    <property type="term" value="F:methyltransferase activity"/>
    <property type="evidence" value="ECO:0007669"/>
    <property type="project" value="UniProtKB-KW"/>
</dbReference>
<dbReference type="PANTHER" id="PTHR34203">
    <property type="entry name" value="METHYLTRANSFERASE, FKBM FAMILY PROTEIN"/>
    <property type="match status" value="1"/>
</dbReference>
<dbReference type="EMBL" id="JBHSLL010000012">
    <property type="protein sequence ID" value="MFC5385282.1"/>
    <property type="molecule type" value="Genomic_DNA"/>
</dbReference>
<dbReference type="Gene3D" id="3.40.50.150">
    <property type="entry name" value="Vaccinia Virus protein VP39"/>
    <property type="match status" value="1"/>
</dbReference>
<evidence type="ECO:0000313" key="2">
    <source>
        <dbReference type="EMBL" id="MFC5385282.1"/>
    </source>
</evidence>
<dbReference type="InterPro" id="IPR006342">
    <property type="entry name" value="FkbM_mtfrase"/>
</dbReference>
<dbReference type="PANTHER" id="PTHR34203:SF15">
    <property type="entry name" value="SLL1173 PROTEIN"/>
    <property type="match status" value="1"/>
</dbReference>
<gene>
    <name evidence="2" type="ORF">ACFPLB_04780</name>
</gene>
<dbReference type="Proteomes" id="UP001596016">
    <property type="component" value="Unassembled WGS sequence"/>
</dbReference>
<proteinExistence type="predicted"/>
<comment type="caution">
    <text evidence="2">The sequence shown here is derived from an EMBL/GenBank/DDBJ whole genome shotgun (WGS) entry which is preliminary data.</text>
</comment>